<comment type="caution">
    <text evidence="9">The sequence shown here is derived from an EMBL/GenBank/DDBJ whole genome shotgun (WGS) entry which is preliminary data.</text>
</comment>
<dbReference type="Pfam" id="PF00170">
    <property type="entry name" value="bZIP_1"/>
    <property type="match status" value="1"/>
</dbReference>
<sequence length="456" mass="48651">MAATWQRGAASPPPLNIPQATPVSPSAVMAAKGDVLFTASAAARASPPCSRGEDGGGGGEGGGASERAVASRQEPLEDVEVNAALALANFAQMALLEREGHGGGGGGWRENEEGFGRAEESEGSSRKRLKGELAAGGAVVGKGAPEQGETWTVASSSPLHQAEKEARRLRRVLANRESARQTIIRRKALCEELAKKAAELSEENENMKMEREAAMKEYLSLRDRNEQLKEQMAKTVECEVEEHPSCTGTSQQPTEPPAPSSLLHGSPPWPEFAWPPILKPSGAVSQHSSIRQEKEVPALPSVSFRVPPQRPSWLCPIPFLQPALCSMHPTGNDGGEGPSGGGEHATSRMRDLTSSPTRAESCAEWGSSSNTPEPVTKKTEQAADDTSKLCRTGAACILEAHSASALLTRPFDHVGTVRDAVAKPPPAETQTAEARRRRRELTKLKHLHGWRGRPRG</sequence>
<feature type="compositionally biased region" description="Basic and acidic residues" evidence="7">
    <location>
        <begin position="375"/>
        <end position="385"/>
    </location>
</feature>
<name>A0A843TVR6_COLES</name>
<evidence type="ECO:0000259" key="8">
    <source>
        <dbReference type="PROSITE" id="PS50217"/>
    </source>
</evidence>
<comment type="subcellular location">
    <subcellularLocation>
        <location evidence="1">Nucleus</location>
    </subcellularLocation>
</comment>
<dbReference type="OrthoDB" id="1928614at2759"/>
<evidence type="ECO:0000256" key="7">
    <source>
        <dbReference type="SAM" id="MobiDB-lite"/>
    </source>
</evidence>
<gene>
    <name evidence="9" type="ORF">Taro_009212</name>
</gene>
<feature type="compositionally biased region" description="Gly residues" evidence="7">
    <location>
        <begin position="332"/>
        <end position="343"/>
    </location>
</feature>
<feature type="region of interest" description="Disordered" evidence="7">
    <location>
        <begin position="328"/>
        <end position="385"/>
    </location>
</feature>
<evidence type="ECO:0000313" key="10">
    <source>
        <dbReference type="Proteomes" id="UP000652761"/>
    </source>
</evidence>
<dbReference type="CDD" id="cd14702">
    <property type="entry name" value="bZIP_plant_GBF1"/>
    <property type="match status" value="1"/>
</dbReference>
<keyword evidence="3" id="KW-0805">Transcription regulation</keyword>
<dbReference type="InterPro" id="IPR046347">
    <property type="entry name" value="bZIP_sf"/>
</dbReference>
<feature type="region of interest" description="Disordered" evidence="7">
    <location>
        <begin position="1"/>
        <end position="22"/>
    </location>
</feature>
<protein>
    <recommendedName>
        <fullName evidence="8">BZIP domain-containing protein</fullName>
    </recommendedName>
</protein>
<keyword evidence="5" id="KW-0804">Transcription</keyword>
<evidence type="ECO:0000313" key="9">
    <source>
        <dbReference type="EMBL" id="MQL76812.1"/>
    </source>
</evidence>
<feature type="compositionally biased region" description="Basic and acidic residues" evidence="7">
    <location>
        <begin position="109"/>
        <end position="125"/>
    </location>
</feature>
<dbReference type="GO" id="GO:0003700">
    <property type="term" value="F:DNA-binding transcription factor activity"/>
    <property type="evidence" value="ECO:0007669"/>
    <property type="project" value="InterPro"/>
</dbReference>
<accession>A0A843TVR6</accession>
<dbReference type="InterPro" id="IPR004827">
    <property type="entry name" value="bZIP"/>
</dbReference>
<reference evidence="9" key="1">
    <citation type="submission" date="2017-07" db="EMBL/GenBank/DDBJ databases">
        <title>Taro Niue Genome Assembly and Annotation.</title>
        <authorList>
            <person name="Atibalentja N."/>
            <person name="Keating K."/>
            <person name="Fields C.J."/>
        </authorList>
    </citation>
    <scope>NUCLEOTIDE SEQUENCE</scope>
    <source>
        <strain evidence="9">Niue_2</strain>
        <tissue evidence="9">Leaf</tissue>
    </source>
</reference>
<evidence type="ECO:0000256" key="3">
    <source>
        <dbReference type="ARBA" id="ARBA00023015"/>
    </source>
</evidence>
<dbReference type="PANTHER" id="PTHR45967">
    <property type="entry name" value="G-BOX-BINDING FACTOR 3-RELATED"/>
    <property type="match status" value="1"/>
</dbReference>
<evidence type="ECO:0000256" key="6">
    <source>
        <dbReference type="ARBA" id="ARBA00023242"/>
    </source>
</evidence>
<feature type="compositionally biased region" description="Gly residues" evidence="7">
    <location>
        <begin position="55"/>
        <end position="64"/>
    </location>
</feature>
<dbReference type="EMBL" id="NMUH01000319">
    <property type="protein sequence ID" value="MQL76812.1"/>
    <property type="molecule type" value="Genomic_DNA"/>
</dbReference>
<dbReference type="PROSITE" id="PS50217">
    <property type="entry name" value="BZIP"/>
    <property type="match status" value="1"/>
</dbReference>
<keyword evidence="10" id="KW-1185">Reference proteome</keyword>
<dbReference type="InterPro" id="IPR044827">
    <property type="entry name" value="GBF-like"/>
</dbReference>
<dbReference type="InterPro" id="IPR045314">
    <property type="entry name" value="bZIP_plant_GBF1"/>
</dbReference>
<dbReference type="SMART" id="SM00338">
    <property type="entry name" value="BRLZ"/>
    <property type="match status" value="1"/>
</dbReference>
<feature type="compositionally biased region" description="Low complexity" evidence="7">
    <location>
        <begin position="132"/>
        <end position="144"/>
    </location>
</feature>
<comment type="similarity">
    <text evidence="2">Belongs to the bZIP family.</text>
</comment>
<dbReference type="PANTHER" id="PTHR45967:SF28">
    <property type="entry name" value="BASIC-LEUCINE ZIPPER (BZIP) TRANSCRIPTION FACTOR FAMILY PROTEIN"/>
    <property type="match status" value="1"/>
</dbReference>
<feature type="region of interest" description="Disordered" evidence="7">
    <location>
        <begin position="100"/>
        <end position="163"/>
    </location>
</feature>
<evidence type="ECO:0000256" key="1">
    <source>
        <dbReference type="ARBA" id="ARBA00004123"/>
    </source>
</evidence>
<feature type="domain" description="BZIP" evidence="8">
    <location>
        <begin position="165"/>
        <end position="228"/>
    </location>
</feature>
<keyword evidence="4" id="KW-0238">DNA-binding</keyword>
<feature type="region of interest" description="Disordered" evidence="7">
    <location>
        <begin position="239"/>
        <end position="264"/>
    </location>
</feature>
<dbReference type="AlphaFoldDB" id="A0A843TVR6"/>
<keyword evidence="6" id="KW-0539">Nucleus</keyword>
<evidence type="ECO:0000256" key="5">
    <source>
        <dbReference type="ARBA" id="ARBA00023163"/>
    </source>
</evidence>
<dbReference type="GO" id="GO:0005634">
    <property type="term" value="C:nucleus"/>
    <property type="evidence" value="ECO:0007669"/>
    <property type="project" value="UniProtKB-SubCell"/>
</dbReference>
<feature type="region of interest" description="Disordered" evidence="7">
    <location>
        <begin position="42"/>
        <end position="74"/>
    </location>
</feature>
<feature type="compositionally biased region" description="Polar residues" evidence="7">
    <location>
        <begin position="149"/>
        <end position="159"/>
    </location>
</feature>
<proteinExistence type="inferred from homology"/>
<evidence type="ECO:0000256" key="2">
    <source>
        <dbReference type="ARBA" id="ARBA00007163"/>
    </source>
</evidence>
<organism evidence="9 10">
    <name type="scientific">Colocasia esculenta</name>
    <name type="common">Wild taro</name>
    <name type="synonym">Arum esculentum</name>
    <dbReference type="NCBI Taxonomy" id="4460"/>
    <lineage>
        <taxon>Eukaryota</taxon>
        <taxon>Viridiplantae</taxon>
        <taxon>Streptophyta</taxon>
        <taxon>Embryophyta</taxon>
        <taxon>Tracheophyta</taxon>
        <taxon>Spermatophyta</taxon>
        <taxon>Magnoliopsida</taxon>
        <taxon>Liliopsida</taxon>
        <taxon>Araceae</taxon>
        <taxon>Aroideae</taxon>
        <taxon>Colocasieae</taxon>
        <taxon>Colocasia</taxon>
    </lineage>
</organism>
<dbReference type="GO" id="GO:0043565">
    <property type="term" value="F:sequence-specific DNA binding"/>
    <property type="evidence" value="ECO:0007669"/>
    <property type="project" value="InterPro"/>
</dbReference>
<evidence type="ECO:0000256" key="4">
    <source>
        <dbReference type="ARBA" id="ARBA00023125"/>
    </source>
</evidence>
<dbReference type="Proteomes" id="UP000652761">
    <property type="component" value="Unassembled WGS sequence"/>
</dbReference>
<dbReference type="SUPFAM" id="SSF57959">
    <property type="entry name" value="Leucine zipper domain"/>
    <property type="match status" value="1"/>
</dbReference>